<evidence type="ECO:0000313" key="5">
    <source>
        <dbReference type="Proteomes" id="UP000490386"/>
    </source>
</evidence>
<keyword evidence="5" id="KW-1185">Reference proteome</keyword>
<comment type="similarity">
    <text evidence="1">Belongs to the AHA1 family.</text>
</comment>
<dbReference type="Proteomes" id="UP000490386">
    <property type="component" value="Unassembled WGS sequence"/>
</dbReference>
<organism evidence="4 5">
    <name type="scientific">Pseudoclavibacter terrae</name>
    <dbReference type="NCBI Taxonomy" id="1530195"/>
    <lineage>
        <taxon>Bacteria</taxon>
        <taxon>Bacillati</taxon>
        <taxon>Actinomycetota</taxon>
        <taxon>Actinomycetes</taxon>
        <taxon>Micrococcales</taxon>
        <taxon>Microbacteriaceae</taxon>
        <taxon>Pseudoclavibacter</taxon>
    </lineage>
</organism>
<accession>A0A7J5B2D2</accession>
<dbReference type="EMBL" id="WBJX01000002">
    <property type="protein sequence ID" value="KAB1638177.1"/>
    <property type="molecule type" value="Genomic_DNA"/>
</dbReference>
<evidence type="ECO:0000313" key="4">
    <source>
        <dbReference type="EMBL" id="KAB1638177.1"/>
    </source>
</evidence>
<name>A0A7J5B2D2_9MICO</name>
<gene>
    <name evidence="4" type="ORF">F8O03_07160</name>
</gene>
<evidence type="ECO:0000256" key="2">
    <source>
        <dbReference type="SAM" id="MobiDB-lite"/>
    </source>
</evidence>
<proteinExistence type="inferred from homology"/>
<dbReference type="AlphaFoldDB" id="A0A7J5B2D2"/>
<dbReference type="SUPFAM" id="SSF55961">
    <property type="entry name" value="Bet v1-like"/>
    <property type="match status" value="1"/>
</dbReference>
<sequence>MSDDTNSGVGEDGGASESGEVTELGFTVSGFISKPVREVYEAVADPAVLSEYFTTGGAKGRLEAGAEVQWDFADFPGAFPVDVIEAVAPSRIVVRWEAEEDSAGQGYTTTTFEFDPVDDGSRTRVRISESAWRLSDAGAKAAFGNSMGWTGMLAAMKVWLEHGIRLREGFYK</sequence>
<feature type="region of interest" description="Disordered" evidence="2">
    <location>
        <begin position="1"/>
        <end position="20"/>
    </location>
</feature>
<dbReference type="InterPro" id="IPR013538">
    <property type="entry name" value="ASHA1/2-like_C"/>
</dbReference>
<protein>
    <submittedName>
        <fullName evidence="4">ATPase</fullName>
    </submittedName>
</protein>
<dbReference type="InterPro" id="IPR023393">
    <property type="entry name" value="START-like_dom_sf"/>
</dbReference>
<comment type="caution">
    <text evidence="4">The sequence shown here is derived from an EMBL/GenBank/DDBJ whole genome shotgun (WGS) entry which is preliminary data.</text>
</comment>
<evidence type="ECO:0000256" key="1">
    <source>
        <dbReference type="ARBA" id="ARBA00006817"/>
    </source>
</evidence>
<feature type="domain" description="Activator of Hsp90 ATPase homologue 1/2-like C-terminal" evidence="3">
    <location>
        <begin position="35"/>
        <end position="160"/>
    </location>
</feature>
<dbReference type="Pfam" id="PF08327">
    <property type="entry name" value="AHSA1"/>
    <property type="match status" value="1"/>
</dbReference>
<dbReference type="Gene3D" id="3.30.530.20">
    <property type="match status" value="1"/>
</dbReference>
<dbReference type="RefSeq" id="WP_151423271.1">
    <property type="nucleotide sequence ID" value="NZ_WBJX01000002.1"/>
</dbReference>
<dbReference type="OrthoDB" id="9803476at2"/>
<evidence type="ECO:0000259" key="3">
    <source>
        <dbReference type="Pfam" id="PF08327"/>
    </source>
</evidence>
<reference evidence="4 5" key="1">
    <citation type="submission" date="2019-09" db="EMBL/GenBank/DDBJ databases">
        <title>Phylogeny of genus Pseudoclavibacter and closely related genus.</title>
        <authorList>
            <person name="Li Y."/>
        </authorList>
    </citation>
    <scope>NUCLEOTIDE SEQUENCE [LARGE SCALE GENOMIC DNA]</scope>
    <source>
        <strain evidence="4 5">THG-MD12</strain>
    </source>
</reference>